<keyword evidence="5" id="KW-0540">Nuclease</keyword>
<feature type="domain" description="Type I restriction modification DNA specificity" evidence="4">
    <location>
        <begin position="16"/>
        <end position="144"/>
    </location>
</feature>
<proteinExistence type="inferred from homology"/>
<dbReference type="PANTHER" id="PTHR30408">
    <property type="entry name" value="TYPE-1 RESTRICTION ENZYME ECOKI SPECIFICITY PROTEIN"/>
    <property type="match status" value="1"/>
</dbReference>
<keyword evidence="6" id="KW-1185">Reference proteome</keyword>
<dbReference type="CDD" id="cd17252">
    <property type="entry name" value="RMtype1_S_EcoKI-TRD1-CR1_like"/>
    <property type="match status" value="1"/>
</dbReference>
<accession>A0ABW4Z940</accession>
<keyword evidence="2" id="KW-0680">Restriction system</keyword>
<evidence type="ECO:0000313" key="5">
    <source>
        <dbReference type="EMBL" id="MFD2158331.1"/>
    </source>
</evidence>
<name>A0ABW4Z940_9BACT</name>
<dbReference type="InterPro" id="IPR052021">
    <property type="entry name" value="Type-I_RS_S_subunit"/>
</dbReference>
<feature type="domain" description="Type I restriction modification DNA specificity" evidence="4">
    <location>
        <begin position="167"/>
        <end position="336"/>
    </location>
</feature>
<sequence length="364" mass="40946">MRTKNVQKVLDQSDLIAIPSSVVKNKNKYLKSEDILVSSANSWNLVGKCCWVPELEYDAVAGGFISILRGKDSVDSRFLYHWFNSPRTQTTVRSFGNQTTNISNLDHKRTLKLEIPLPPLAEQKRISAILDAADALRQQRRKSIDLLDQLIQSTFLHLFGDPVTNPKGWEHCSLKEYGVFKNGLNFGKGESGYNLYSIGVGDFKNHTNISGVTALSEISLNKPPSDDYLLENGDLLLVRSNGNKALVGRCLSVTPDTHKVSYSGFCIRYRIESHELTSSYLVHLFRCKSFREYMLSGGRGANIQNINQQILNSLDIPLPPLALQQEFANTVEKIEAQKSRYRTQLAELDTLFLSLQSRAFKGEL</sequence>
<dbReference type="EMBL" id="JBHUJB010000022">
    <property type="protein sequence ID" value="MFD2158331.1"/>
    <property type="molecule type" value="Genomic_DNA"/>
</dbReference>
<evidence type="ECO:0000259" key="4">
    <source>
        <dbReference type="Pfam" id="PF01420"/>
    </source>
</evidence>
<dbReference type="RefSeq" id="WP_377177653.1">
    <property type="nucleotide sequence ID" value="NZ_JBHUJB010000022.1"/>
</dbReference>
<comment type="caution">
    <text evidence="5">The sequence shown here is derived from an EMBL/GenBank/DDBJ whole genome shotgun (WGS) entry which is preliminary data.</text>
</comment>
<dbReference type="EC" id="3.1.21.-" evidence="5"/>
<dbReference type="Proteomes" id="UP001597389">
    <property type="component" value="Unassembled WGS sequence"/>
</dbReference>
<keyword evidence="5" id="KW-0255">Endonuclease</keyword>
<evidence type="ECO:0000256" key="1">
    <source>
        <dbReference type="ARBA" id="ARBA00010923"/>
    </source>
</evidence>
<dbReference type="InterPro" id="IPR000055">
    <property type="entry name" value="Restrct_endonuc_typeI_TRD"/>
</dbReference>
<evidence type="ECO:0000313" key="6">
    <source>
        <dbReference type="Proteomes" id="UP001597389"/>
    </source>
</evidence>
<gene>
    <name evidence="5" type="ORF">ACFSW8_05425</name>
</gene>
<comment type="similarity">
    <text evidence="1">Belongs to the type-I restriction system S methylase family.</text>
</comment>
<dbReference type="Gene3D" id="3.90.220.20">
    <property type="entry name" value="DNA methylase specificity domains"/>
    <property type="match status" value="2"/>
</dbReference>
<dbReference type="GO" id="GO:0016787">
    <property type="term" value="F:hydrolase activity"/>
    <property type="evidence" value="ECO:0007669"/>
    <property type="project" value="UniProtKB-KW"/>
</dbReference>
<dbReference type="CDD" id="cd17517">
    <property type="entry name" value="RMtype1_S_EcoKI_StySPI-TRD2-CR2_like"/>
    <property type="match status" value="1"/>
</dbReference>
<dbReference type="InterPro" id="IPR044946">
    <property type="entry name" value="Restrct_endonuc_typeI_TRD_sf"/>
</dbReference>
<dbReference type="Pfam" id="PF01420">
    <property type="entry name" value="Methylase_S"/>
    <property type="match status" value="2"/>
</dbReference>
<reference evidence="6" key="1">
    <citation type="journal article" date="2019" name="Int. J. Syst. Evol. Microbiol.">
        <title>The Global Catalogue of Microorganisms (GCM) 10K type strain sequencing project: providing services to taxonomists for standard genome sequencing and annotation.</title>
        <authorList>
            <consortium name="The Broad Institute Genomics Platform"/>
            <consortium name="The Broad Institute Genome Sequencing Center for Infectious Disease"/>
            <person name="Wu L."/>
            <person name="Ma J."/>
        </authorList>
    </citation>
    <scope>NUCLEOTIDE SEQUENCE [LARGE SCALE GENOMIC DNA]</scope>
    <source>
        <strain evidence="6">CCUG 57942</strain>
    </source>
</reference>
<evidence type="ECO:0000256" key="3">
    <source>
        <dbReference type="ARBA" id="ARBA00023125"/>
    </source>
</evidence>
<keyword evidence="5" id="KW-0378">Hydrolase</keyword>
<keyword evidence="3" id="KW-0238">DNA-binding</keyword>
<dbReference type="SUPFAM" id="SSF116734">
    <property type="entry name" value="DNA methylase specificity domain"/>
    <property type="match status" value="2"/>
</dbReference>
<organism evidence="5 6">
    <name type="scientific">Rubritalea tangerina</name>
    <dbReference type="NCBI Taxonomy" id="430798"/>
    <lineage>
        <taxon>Bacteria</taxon>
        <taxon>Pseudomonadati</taxon>
        <taxon>Verrucomicrobiota</taxon>
        <taxon>Verrucomicrobiia</taxon>
        <taxon>Verrucomicrobiales</taxon>
        <taxon>Rubritaleaceae</taxon>
        <taxon>Rubritalea</taxon>
    </lineage>
</organism>
<dbReference type="GO" id="GO:0004519">
    <property type="term" value="F:endonuclease activity"/>
    <property type="evidence" value="ECO:0007669"/>
    <property type="project" value="UniProtKB-KW"/>
</dbReference>
<dbReference type="PANTHER" id="PTHR30408:SF12">
    <property type="entry name" value="TYPE I RESTRICTION ENZYME MJAVIII SPECIFICITY SUBUNIT"/>
    <property type="match status" value="1"/>
</dbReference>
<protein>
    <submittedName>
        <fullName evidence="5">Restriction endonuclease subunit S</fullName>
        <ecNumber evidence="5">3.1.21.-</ecNumber>
    </submittedName>
</protein>
<evidence type="ECO:0000256" key="2">
    <source>
        <dbReference type="ARBA" id="ARBA00022747"/>
    </source>
</evidence>